<evidence type="ECO:0000313" key="1">
    <source>
        <dbReference type="EMBL" id="GMF14428.1"/>
    </source>
</evidence>
<reference evidence="1" key="1">
    <citation type="submission" date="2023-04" db="EMBL/GenBank/DDBJ databases">
        <title>Phytophthora lilii NBRC 32176.</title>
        <authorList>
            <person name="Ichikawa N."/>
            <person name="Sato H."/>
            <person name="Tonouchi N."/>
        </authorList>
    </citation>
    <scope>NUCLEOTIDE SEQUENCE</scope>
    <source>
        <strain evidence="1">NBRC 32176</strain>
    </source>
</reference>
<evidence type="ECO:0000313" key="2">
    <source>
        <dbReference type="Proteomes" id="UP001165083"/>
    </source>
</evidence>
<gene>
    <name evidence="1" type="ORF">Plil01_000474600</name>
</gene>
<dbReference type="EMBL" id="BSXW01000199">
    <property type="protein sequence ID" value="GMF14428.1"/>
    <property type="molecule type" value="Genomic_DNA"/>
</dbReference>
<dbReference type="AlphaFoldDB" id="A0A9W6WR38"/>
<proteinExistence type="predicted"/>
<dbReference type="OrthoDB" id="166308at2759"/>
<sequence length="86" mass="9690">MKAVVEEVDVLRLCHSLGMALSDENNRASMHKFEFGLFNPSKYDADFARFVREQLVGAVKPHPAKKAKTTLKSNLKLAVYLGRKVK</sequence>
<accession>A0A9W6WR38</accession>
<organism evidence="1 2">
    <name type="scientific">Phytophthora lilii</name>
    <dbReference type="NCBI Taxonomy" id="2077276"/>
    <lineage>
        <taxon>Eukaryota</taxon>
        <taxon>Sar</taxon>
        <taxon>Stramenopiles</taxon>
        <taxon>Oomycota</taxon>
        <taxon>Peronosporomycetes</taxon>
        <taxon>Peronosporales</taxon>
        <taxon>Peronosporaceae</taxon>
        <taxon>Phytophthora</taxon>
    </lineage>
</organism>
<keyword evidence="2" id="KW-1185">Reference proteome</keyword>
<protein>
    <submittedName>
        <fullName evidence="1">Unnamed protein product</fullName>
    </submittedName>
</protein>
<name>A0A9W6WR38_9STRA</name>
<dbReference type="Proteomes" id="UP001165083">
    <property type="component" value="Unassembled WGS sequence"/>
</dbReference>
<comment type="caution">
    <text evidence="1">The sequence shown here is derived from an EMBL/GenBank/DDBJ whole genome shotgun (WGS) entry which is preliminary data.</text>
</comment>